<gene>
    <name evidence="1" type="ORF">W911_03555</name>
</gene>
<evidence type="ECO:0000313" key="1">
    <source>
        <dbReference type="EMBL" id="AHB47694.1"/>
    </source>
</evidence>
<dbReference type="KEGG" id="hni:W911_03555"/>
<dbReference type="STRING" id="1029756.W911_03555"/>
<proteinExistence type="predicted"/>
<dbReference type="Proteomes" id="UP000018542">
    <property type="component" value="Chromosome"/>
</dbReference>
<dbReference type="RefSeq" id="WP_023786125.1">
    <property type="nucleotide sequence ID" value="NC_022997.1"/>
</dbReference>
<evidence type="ECO:0000313" key="2">
    <source>
        <dbReference type="Proteomes" id="UP000018542"/>
    </source>
</evidence>
<accession>V5SCJ8</accession>
<name>V5SCJ8_9HYPH</name>
<protein>
    <submittedName>
        <fullName evidence="1">Uncharacterized protein</fullName>
    </submittedName>
</protein>
<sequence>MSSLQENIAAKFLESLAAIKEVDERNVERLRELLASGGKLKAEDFVKIFTTPADGEVK</sequence>
<reference evidence="1 2" key="1">
    <citation type="journal article" date="2014" name="Genome Announc.">
        <title>Complete Genome Sequence of Hyphomicrobium nitrativorans Strain NL23, a Denitrifying Bacterium Isolated from Biofilm of a Methanol-Fed Denitrification System Treating Seawater at the Montreal Biodome.</title>
        <authorList>
            <person name="Martineau C."/>
            <person name="Villeneuve C."/>
            <person name="Mauffrey F."/>
            <person name="Villemur R."/>
        </authorList>
    </citation>
    <scope>NUCLEOTIDE SEQUENCE [LARGE SCALE GENOMIC DNA]</scope>
    <source>
        <strain evidence="1">NL23</strain>
    </source>
</reference>
<dbReference type="EMBL" id="CP006912">
    <property type="protein sequence ID" value="AHB47694.1"/>
    <property type="molecule type" value="Genomic_DNA"/>
</dbReference>
<dbReference type="PATRIC" id="fig|1029756.8.peg.742"/>
<dbReference type="HOGENOM" id="CLU_2973321_0_0_5"/>
<keyword evidence="2" id="KW-1185">Reference proteome</keyword>
<dbReference type="AlphaFoldDB" id="V5SCJ8"/>
<organism evidence="1 2">
    <name type="scientific">Hyphomicrobium nitrativorans NL23</name>
    <dbReference type="NCBI Taxonomy" id="1029756"/>
    <lineage>
        <taxon>Bacteria</taxon>
        <taxon>Pseudomonadati</taxon>
        <taxon>Pseudomonadota</taxon>
        <taxon>Alphaproteobacteria</taxon>
        <taxon>Hyphomicrobiales</taxon>
        <taxon>Hyphomicrobiaceae</taxon>
        <taxon>Hyphomicrobium</taxon>
    </lineage>
</organism>